<evidence type="ECO:0000259" key="4">
    <source>
        <dbReference type="Pfam" id="PF01494"/>
    </source>
</evidence>
<evidence type="ECO:0000256" key="3">
    <source>
        <dbReference type="ARBA" id="ARBA00023002"/>
    </source>
</evidence>
<keyword evidence="3" id="KW-0560">Oxidoreductase</keyword>
<organism evidence="5 6">
    <name type="scientific">Hydnomerulius pinastri MD-312</name>
    <dbReference type="NCBI Taxonomy" id="994086"/>
    <lineage>
        <taxon>Eukaryota</taxon>
        <taxon>Fungi</taxon>
        <taxon>Dikarya</taxon>
        <taxon>Basidiomycota</taxon>
        <taxon>Agaricomycotina</taxon>
        <taxon>Agaricomycetes</taxon>
        <taxon>Agaricomycetidae</taxon>
        <taxon>Boletales</taxon>
        <taxon>Boletales incertae sedis</taxon>
        <taxon>Leucogyrophana</taxon>
    </lineage>
</organism>
<dbReference type="InterPro" id="IPR051104">
    <property type="entry name" value="FAD_monoxygenase"/>
</dbReference>
<dbReference type="SUPFAM" id="SSF51905">
    <property type="entry name" value="FAD/NAD(P)-binding domain"/>
    <property type="match status" value="1"/>
</dbReference>
<dbReference type="Pfam" id="PF01494">
    <property type="entry name" value="FAD_binding_3"/>
    <property type="match status" value="1"/>
</dbReference>
<evidence type="ECO:0000313" key="5">
    <source>
        <dbReference type="EMBL" id="KIJ63562.1"/>
    </source>
</evidence>
<keyword evidence="6" id="KW-1185">Reference proteome</keyword>
<dbReference type="PRINTS" id="PR00420">
    <property type="entry name" value="RNGMNOXGNASE"/>
</dbReference>
<dbReference type="HOGENOM" id="CLU_009665_6_0_1"/>
<dbReference type="GO" id="GO:0044550">
    <property type="term" value="P:secondary metabolite biosynthetic process"/>
    <property type="evidence" value="ECO:0007669"/>
    <property type="project" value="TreeGrafter"/>
</dbReference>
<dbReference type="PANTHER" id="PTHR46720">
    <property type="entry name" value="HYDROXYLASE, PUTATIVE (AFU_ORTHOLOGUE AFUA_3G01460)-RELATED"/>
    <property type="match status" value="1"/>
</dbReference>
<dbReference type="GO" id="GO:0071949">
    <property type="term" value="F:FAD binding"/>
    <property type="evidence" value="ECO:0007669"/>
    <property type="project" value="InterPro"/>
</dbReference>
<evidence type="ECO:0000256" key="1">
    <source>
        <dbReference type="ARBA" id="ARBA00022630"/>
    </source>
</evidence>
<dbReference type="AlphaFoldDB" id="A0A0C9WEQ6"/>
<proteinExistence type="predicted"/>
<dbReference type="InterPro" id="IPR002938">
    <property type="entry name" value="FAD-bd"/>
</dbReference>
<dbReference type="EMBL" id="KN839850">
    <property type="protein sequence ID" value="KIJ63562.1"/>
    <property type="molecule type" value="Genomic_DNA"/>
</dbReference>
<keyword evidence="2" id="KW-0274">FAD</keyword>
<feature type="domain" description="FAD-binding" evidence="4">
    <location>
        <begin position="13"/>
        <end position="394"/>
    </location>
</feature>
<dbReference type="SUPFAM" id="SSF54373">
    <property type="entry name" value="FAD-linked reductases, C-terminal domain"/>
    <property type="match status" value="1"/>
</dbReference>
<keyword evidence="1" id="KW-0285">Flavoprotein</keyword>
<sequence length="474" mass="52502">MSSTSLVSSSFRIAICGAGVAGLILAVTLGSNIPVDLYETHSAFTAPGVGINMWRRALEILEELGLLEEMKDVMTRPPDTRHGPYFRRGDIPEGGYEWFHQTFEHGPSHMHRQHMIDILQKHLPASCKVHFSKKLVSYTAPVSGVHTSVPITLHFADGSTATTDLFVGADGIRSAVRRTMFESAADELTAEGRPDGEIAKMRKHMDAMWTGMLVWRALVPAENLRKLKPDHLSLTEMIICCGRGKNVVSYPVSQGTMVNVAAYTADRGSIGRKHETYISSVTKEQLLNAFEGVEPDLRTLLECCENVSTWALHIVDELPFCVKDRVVLIGDACHAMTPHFGSGAGQAMESETDPYLKDAFILGRLLADPRVGLAQVPKALKVYQDIRLPFTSWVARGSFNMGWMYLLMAPGYYDGTRAIEGEAVDERGVGEHERKGMERVQETILREWEWLGECGALEVWAKAEAELNKALAEE</sequence>
<reference evidence="5 6" key="1">
    <citation type="submission" date="2014-04" db="EMBL/GenBank/DDBJ databases">
        <title>Evolutionary Origins and Diversification of the Mycorrhizal Mutualists.</title>
        <authorList>
            <consortium name="DOE Joint Genome Institute"/>
            <consortium name="Mycorrhizal Genomics Consortium"/>
            <person name="Kohler A."/>
            <person name="Kuo A."/>
            <person name="Nagy L.G."/>
            <person name="Floudas D."/>
            <person name="Copeland A."/>
            <person name="Barry K.W."/>
            <person name="Cichocki N."/>
            <person name="Veneault-Fourrey C."/>
            <person name="LaButti K."/>
            <person name="Lindquist E.A."/>
            <person name="Lipzen A."/>
            <person name="Lundell T."/>
            <person name="Morin E."/>
            <person name="Murat C."/>
            <person name="Riley R."/>
            <person name="Ohm R."/>
            <person name="Sun H."/>
            <person name="Tunlid A."/>
            <person name="Henrissat B."/>
            <person name="Grigoriev I.V."/>
            <person name="Hibbett D.S."/>
            <person name="Martin F."/>
        </authorList>
    </citation>
    <scope>NUCLEOTIDE SEQUENCE [LARGE SCALE GENOMIC DNA]</scope>
    <source>
        <strain evidence="5 6">MD-312</strain>
    </source>
</reference>
<evidence type="ECO:0000256" key="2">
    <source>
        <dbReference type="ARBA" id="ARBA00022827"/>
    </source>
</evidence>
<gene>
    <name evidence="5" type="ORF">HYDPIDRAFT_29357</name>
</gene>
<dbReference type="OrthoDB" id="417877at2759"/>
<protein>
    <recommendedName>
        <fullName evidence="4">FAD-binding domain-containing protein</fullName>
    </recommendedName>
</protein>
<dbReference type="GO" id="GO:0016491">
    <property type="term" value="F:oxidoreductase activity"/>
    <property type="evidence" value="ECO:0007669"/>
    <property type="project" value="UniProtKB-KW"/>
</dbReference>
<evidence type="ECO:0000313" key="6">
    <source>
        <dbReference type="Proteomes" id="UP000053820"/>
    </source>
</evidence>
<dbReference type="Gene3D" id="3.50.50.60">
    <property type="entry name" value="FAD/NAD(P)-binding domain"/>
    <property type="match status" value="1"/>
</dbReference>
<dbReference type="InterPro" id="IPR036188">
    <property type="entry name" value="FAD/NAD-bd_sf"/>
</dbReference>
<accession>A0A0C9WEQ6</accession>
<dbReference type="Proteomes" id="UP000053820">
    <property type="component" value="Unassembled WGS sequence"/>
</dbReference>
<dbReference type="PANTHER" id="PTHR46720:SF3">
    <property type="entry name" value="FAD-BINDING DOMAIN-CONTAINING PROTEIN-RELATED"/>
    <property type="match status" value="1"/>
</dbReference>
<name>A0A0C9WEQ6_9AGAM</name>